<evidence type="ECO:0000313" key="2">
    <source>
        <dbReference type="Proteomes" id="UP001054945"/>
    </source>
</evidence>
<dbReference type="AlphaFoldDB" id="A0AAV4PWZ1"/>
<accession>A0AAV4PWZ1</accession>
<dbReference type="EMBL" id="BPLR01005346">
    <property type="protein sequence ID" value="GIY01612.1"/>
    <property type="molecule type" value="Genomic_DNA"/>
</dbReference>
<gene>
    <name evidence="1" type="ORF">CEXT_799811</name>
</gene>
<name>A0AAV4PWZ1_CAEEX</name>
<protein>
    <submittedName>
        <fullName evidence="1">Uncharacterized protein</fullName>
    </submittedName>
</protein>
<comment type="caution">
    <text evidence="1">The sequence shown here is derived from an EMBL/GenBank/DDBJ whole genome shotgun (WGS) entry which is preliminary data.</text>
</comment>
<sequence length="134" mass="14846">MEEADKQHGINNASVIFVRQEEDIALNDTKCSGIPASFPKLLNFSKKRTTYLFSLHLPAPNKSSEANSPPRITLYYVEACGFEAGMDSEALTTFGTFIWFIISVDGAEVPAQCERSNKALTTLLTFVRFLASMD</sequence>
<organism evidence="1 2">
    <name type="scientific">Caerostris extrusa</name>
    <name type="common">Bark spider</name>
    <name type="synonym">Caerostris bankana</name>
    <dbReference type="NCBI Taxonomy" id="172846"/>
    <lineage>
        <taxon>Eukaryota</taxon>
        <taxon>Metazoa</taxon>
        <taxon>Ecdysozoa</taxon>
        <taxon>Arthropoda</taxon>
        <taxon>Chelicerata</taxon>
        <taxon>Arachnida</taxon>
        <taxon>Araneae</taxon>
        <taxon>Araneomorphae</taxon>
        <taxon>Entelegynae</taxon>
        <taxon>Araneoidea</taxon>
        <taxon>Araneidae</taxon>
        <taxon>Caerostris</taxon>
    </lineage>
</organism>
<proteinExistence type="predicted"/>
<reference evidence="1 2" key="1">
    <citation type="submission" date="2021-06" db="EMBL/GenBank/DDBJ databases">
        <title>Caerostris extrusa draft genome.</title>
        <authorList>
            <person name="Kono N."/>
            <person name="Arakawa K."/>
        </authorList>
    </citation>
    <scope>NUCLEOTIDE SEQUENCE [LARGE SCALE GENOMIC DNA]</scope>
</reference>
<dbReference type="Proteomes" id="UP001054945">
    <property type="component" value="Unassembled WGS sequence"/>
</dbReference>
<evidence type="ECO:0000313" key="1">
    <source>
        <dbReference type="EMBL" id="GIY01612.1"/>
    </source>
</evidence>
<keyword evidence="2" id="KW-1185">Reference proteome</keyword>